<evidence type="ECO:0000256" key="2">
    <source>
        <dbReference type="ARBA" id="ARBA00022840"/>
    </source>
</evidence>
<dbReference type="OrthoDB" id="4062651at2759"/>
<dbReference type="SUPFAM" id="SSF56112">
    <property type="entry name" value="Protein kinase-like (PK-like)"/>
    <property type="match status" value="1"/>
</dbReference>
<dbReference type="GO" id="GO:0044773">
    <property type="term" value="P:mitotic DNA damage checkpoint signaling"/>
    <property type="evidence" value="ECO:0007669"/>
    <property type="project" value="TreeGrafter"/>
</dbReference>
<reference evidence="7" key="1">
    <citation type="submission" date="2016-05" db="EMBL/GenBank/DDBJ databases">
        <title>Comparative genomics of biotechnologically important yeasts.</title>
        <authorList>
            <consortium name="DOE Joint Genome Institute"/>
            <person name="Riley R."/>
            <person name="Haridas S."/>
            <person name="Wolfe K.H."/>
            <person name="Lopes M.R."/>
            <person name="Hittinger C.T."/>
            <person name="Goker M."/>
            <person name="Salamov A."/>
            <person name="Wisecaver J."/>
            <person name="Long T.M."/>
            <person name="Aerts A.L."/>
            <person name="Barry K."/>
            <person name="Choi C."/>
            <person name="Clum A."/>
            <person name="Coughlan A.Y."/>
            <person name="Deshpande S."/>
            <person name="Douglass A.P."/>
            <person name="Hanson S.J."/>
            <person name="Klenk H.-P."/>
            <person name="Labutti K."/>
            <person name="Lapidus A."/>
            <person name="Lindquist E."/>
            <person name="Lipzen A."/>
            <person name="Meier-Kolthoff J.P."/>
            <person name="Ohm R.A."/>
            <person name="Otillar R.P."/>
            <person name="Pangilinan J."/>
            <person name="Peng Y."/>
            <person name="Rokas A."/>
            <person name="Rosa C.A."/>
            <person name="Scheuner C."/>
            <person name="Sibirny A.A."/>
            <person name="Slot J.C."/>
            <person name="Stielow J.B."/>
            <person name="Sun H."/>
            <person name="Kurtzman C.P."/>
            <person name="Blackwell M."/>
            <person name="Grigoriev I.V."/>
            <person name="Jeffries T.W."/>
        </authorList>
    </citation>
    <scope>NUCLEOTIDE SEQUENCE [LARGE SCALE GENOMIC DNA]</scope>
    <source>
        <strain evidence="7">NRRL Y-17324</strain>
    </source>
</reference>
<dbReference type="PROSITE" id="PS00107">
    <property type="entry name" value="PROTEIN_KINASE_ATP"/>
    <property type="match status" value="1"/>
</dbReference>
<keyword evidence="4" id="KW-0723">Serine/threonine-protein kinase</keyword>
<organism evidence="6 7">
    <name type="scientific">Suhomyces tanzawaensis NRRL Y-17324</name>
    <dbReference type="NCBI Taxonomy" id="984487"/>
    <lineage>
        <taxon>Eukaryota</taxon>
        <taxon>Fungi</taxon>
        <taxon>Dikarya</taxon>
        <taxon>Ascomycota</taxon>
        <taxon>Saccharomycotina</taxon>
        <taxon>Pichiomycetes</taxon>
        <taxon>Debaryomycetaceae</taxon>
        <taxon>Suhomyces</taxon>
    </lineage>
</organism>
<evidence type="ECO:0000256" key="3">
    <source>
        <dbReference type="PROSITE-ProRule" id="PRU10141"/>
    </source>
</evidence>
<dbReference type="InterPro" id="IPR017441">
    <property type="entry name" value="Protein_kinase_ATP_BS"/>
</dbReference>
<dbReference type="Proteomes" id="UP000094285">
    <property type="component" value="Unassembled WGS sequence"/>
</dbReference>
<keyword evidence="2 3" id="KW-0067">ATP-binding</keyword>
<dbReference type="GO" id="GO:0030447">
    <property type="term" value="P:filamentous growth"/>
    <property type="evidence" value="ECO:0007669"/>
    <property type="project" value="UniProtKB-ARBA"/>
</dbReference>
<keyword evidence="6" id="KW-0418">Kinase</keyword>
<dbReference type="Pfam" id="PF00069">
    <property type="entry name" value="Pkinase"/>
    <property type="match status" value="1"/>
</dbReference>
<evidence type="ECO:0000256" key="1">
    <source>
        <dbReference type="ARBA" id="ARBA00022741"/>
    </source>
</evidence>
<proteinExistence type="inferred from homology"/>
<comment type="similarity">
    <text evidence="4">Belongs to the protein kinase superfamily.</text>
</comment>
<evidence type="ECO:0000259" key="5">
    <source>
        <dbReference type="PROSITE" id="PS50011"/>
    </source>
</evidence>
<feature type="domain" description="Protein kinase" evidence="5">
    <location>
        <begin position="117"/>
        <end position="400"/>
    </location>
</feature>
<accession>A0A1E4SFP8</accession>
<dbReference type="PANTHER" id="PTHR44167:SF24">
    <property type="entry name" value="SERINE_THREONINE-PROTEIN KINASE CHK2"/>
    <property type="match status" value="1"/>
</dbReference>
<dbReference type="AlphaFoldDB" id="A0A1E4SFP8"/>
<dbReference type="PANTHER" id="PTHR44167">
    <property type="entry name" value="OVARIAN-SPECIFIC SERINE/THREONINE-PROTEIN KINASE LOK-RELATED"/>
    <property type="match status" value="1"/>
</dbReference>
<keyword evidence="6" id="KW-0808">Transferase</keyword>
<dbReference type="PROSITE" id="PS00108">
    <property type="entry name" value="PROTEIN_KINASE_ST"/>
    <property type="match status" value="1"/>
</dbReference>
<feature type="binding site" evidence="3">
    <location>
        <position position="145"/>
    </location>
    <ligand>
        <name>ATP</name>
        <dbReference type="ChEBI" id="CHEBI:30616"/>
    </ligand>
</feature>
<keyword evidence="7" id="KW-1185">Reference proteome</keyword>
<dbReference type="InterPro" id="IPR011009">
    <property type="entry name" value="Kinase-like_dom_sf"/>
</dbReference>
<evidence type="ECO:0000313" key="7">
    <source>
        <dbReference type="Proteomes" id="UP000094285"/>
    </source>
</evidence>
<dbReference type="SMART" id="SM00220">
    <property type="entry name" value="S_TKc"/>
    <property type="match status" value="1"/>
</dbReference>
<dbReference type="InterPro" id="IPR008271">
    <property type="entry name" value="Ser/Thr_kinase_AS"/>
</dbReference>
<dbReference type="Gene3D" id="1.10.510.10">
    <property type="entry name" value="Transferase(Phosphotransferase) domain 1"/>
    <property type="match status" value="1"/>
</dbReference>
<name>A0A1E4SFP8_9ASCO</name>
<evidence type="ECO:0000256" key="4">
    <source>
        <dbReference type="RuleBase" id="RU000304"/>
    </source>
</evidence>
<protein>
    <submittedName>
        <fullName evidence="6">Kinase-like protein</fullName>
    </submittedName>
</protein>
<dbReference type="RefSeq" id="XP_020063412.1">
    <property type="nucleotide sequence ID" value="XM_020207769.1"/>
</dbReference>
<dbReference type="EMBL" id="KV453913">
    <property type="protein sequence ID" value="ODV78290.1"/>
    <property type="molecule type" value="Genomic_DNA"/>
</dbReference>
<keyword evidence="1 3" id="KW-0547">Nucleotide-binding</keyword>
<evidence type="ECO:0000313" key="6">
    <source>
        <dbReference type="EMBL" id="ODV78290.1"/>
    </source>
</evidence>
<dbReference type="InterPro" id="IPR000719">
    <property type="entry name" value="Prot_kinase_dom"/>
</dbReference>
<dbReference type="STRING" id="984487.A0A1E4SFP8"/>
<dbReference type="PROSITE" id="PS50011">
    <property type="entry name" value="PROTEIN_KINASE_DOM"/>
    <property type="match status" value="1"/>
</dbReference>
<sequence length="404" mass="46988">MNVLNSSSTNSYSYSALHLYAVHPQEIPRSLPSLEEEEYREYFSHLNSELPRQSRIVDVTHRRELFPLDRETVEFLTSFKSFAPECLSNFLNTIGQDILNVCLQAEPFSHDLTRNYGFPARKLGCGSFGDVYLFTTHEGRHTAVKFVEIDNEALLLTLAREYTNSRRLSLVYACRCLDILVSPANKNQIILVQEYFNGRELFDLLQMTGSSLSRMRLGNFICKRIFEAVQHCHENGVCHNDLKTENILVNLSTLQVRVIDFGLSLSTSTRMSLILKHECLTWGTTGYIAPISYAGDELYSDFDEDYDIRRLAQAKDIWSLGCIFFNVLSFGLDLWEECVPEDFFFQHYMNHGHLMAFDQMRHTRIVEEGLEHVEWLIYGMVRIHERDRLTFDQILDSDWFNSQF</sequence>
<dbReference type="GO" id="GO:0004674">
    <property type="term" value="F:protein serine/threonine kinase activity"/>
    <property type="evidence" value="ECO:0007669"/>
    <property type="project" value="UniProtKB-KW"/>
</dbReference>
<dbReference type="GeneID" id="30981906"/>
<dbReference type="GO" id="GO:0005524">
    <property type="term" value="F:ATP binding"/>
    <property type="evidence" value="ECO:0007669"/>
    <property type="project" value="UniProtKB-UniRule"/>
</dbReference>
<gene>
    <name evidence="6" type="ORF">CANTADRAFT_26454</name>
</gene>
<dbReference type="GO" id="GO:0005634">
    <property type="term" value="C:nucleus"/>
    <property type="evidence" value="ECO:0007669"/>
    <property type="project" value="TreeGrafter"/>
</dbReference>